<evidence type="ECO:0000313" key="2">
    <source>
        <dbReference type="Proteomes" id="UP001153636"/>
    </source>
</evidence>
<dbReference type="Proteomes" id="UP001153636">
    <property type="component" value="Chromosome 2"/>
</dbReference>
<protein>
    <submittedName>
        <fullName evidence="1">Uncharacterized protein</fullName>
    </submittedName>
</protein>
<dbReference type="AlphaFoldDB" id="A0A9P0CRQ4"/>
<dbReference type="EMBL" id="OV651814">
    <property type="protein sequence ID" value="CAH1107114.1"/>
    <property type="molecule type" value="Genomic_DNA"/>
</dbReference>
<name>A0A9P0CRQ4_9CUCU</name>
<sequence length="132" mass="15089">MVNIGNLLRETSELKTKDLTRRDMEVVNIRGLQESSTKKGVQDAVEKAVGNWDENCRISEIRSVRNNTAAATVTLDPEAAKKLIADGYIRVGLVKCVVEKWHRIERCFKCWSHDYETRNCQGPDRSENCFKC</sequence>
<organism evidence="1 2">
    <name type="scientific">Psylliodes chrysocephalus</name>
    <dbReference type="NCBI Taxonomy" id="3402493"/>
    <lineage>
        <taxon>Eukaryota</taxon>
        <taxon>Metazoa</taxon>
        <taxon>Ecdysozoa</taxon>
        <taxon>Arthropoda</taxon>
        <taxon>Hexapoda</taxon>
        <taxon>Insecta</taxon>
        <taxon>Pterygota</taxon>
        <taxon>Neoptera</taxon>
        <taxon>Endopterygota</taxon>
        <taxon>Coleoptera</taxon>
        <taxon>Polyphaga</taxon>
        <taxon>Cucujiformia</taxon>
        <taxon>Chrysomeloidea</taxon>
        <taxon>Chrysomelidae</taxon>
        <taxon>Galerucinae</taxon>
        <taxon>Alticini</taxon>
        <taxon>Psylliodes</taxon>
    </lineage>
</organism>
<proteinExistence type="predicted"/>
<dbReference type="OrthoDB" id="6777962at2759"/>
<keyword evidence="2" id="KW-1185">Reference proteome</keyword>
<evidence type="ECO:0000313" key="1">
    <source>
        <dbReference type="EMBL" id="CAH1107114.1"/>
    </source>
</evidence>
<reference evidence="1" key="1">
    <citation type="submission" date="2022-01" db="EMBL/GenBank/DDBJ databases">
        <authorList>
            <person name="King R."/>
        </authorList>
    </citation>
    <scope>NUCLEOTIDE SEQUENCE</scope>
</reference>
<gene>
    <name evidence="1" type="ORF">PSYICH_LOCUS6971</name>
</gene>
<accession>A0A9P0CRQ4</accession>